<reference evidence="1 2" key="1">
    <citation type="submission" date="2020-04" db="EMBL/GenBank/DDBJ databases">
        <title>Complete genome of a Psychrophilic, Marine, Gas Vacuolate Bacterium Polaromonas vacuolata KCTC 22033T.</title>
        <authorList>
            <person name="Hwang K."/>
            <person name="Kim K.M."/>
        </authorList>
    </citation>
    <scope>NUCLEOTIDE SEQUENCE [LARGE SCALE GENOMIC DNA]</scope>
    <source>
        <strain evidence="1 2">KCTC 22033</strain>
    </source>
</reference>
<proteinExistence type="predicted"/>
<accession>A0A6H2H5X8</accession>
<name>A0A6H2H5X8_9BURK</name>
<sequence>MFGRLLLDPSWALSSLEGISYSRLDTQNLTDSGQADQGKNACEMLMILNHKTSIEMLIVNIYKTGIYLLIFRICTPFYPRT</sequence>
<dbReference type="AlphaFoldDB" id="A0A6H2H5X8"/>
<dbReference type="Proteomes" id="UP000502041">
    <property type="component" value="Chromosome"/>
</dbReference>
<protein>
    <submittedName>
        <fullName evidence="1">Uncharacterized protein</fullName>
    </submittedName>
</protein>
<keyword evidence="2" id="KW-1185">Reference proteome</keyword>
<dbReference type="KEGG" id="pvac:HC248_00267"/>
<evidence type="ECO:0000313" key="2">
    <source>
        <dbReference type="Proteomes" id="UP000502041"/>
    </source>
</evidence>
<organism evidence="1 2">
    <name type="scientific">Polaromonas vacuolata</name>
    <dbReference type="NCBI Taxonomy" id="37448"/>
    <lineage>
        <taxon>Bacteria</taxon>
        <taxon>Pseudomonadati</taxon>
        <taxon>Pseudomonadota</taxon>
        <taxon>Betaproteobacteria</taxon>
        <taxon>Burkholderiales</taxon>
        <taxon>Comamonadaceae</taxon>
        <taxon>Polaromonas</taxon>
    </lineage>
</organism>
<dbReference type="EMBL" id="CP051461">
    <property type="protein sequence ID" value="QJC55004.1"/>
    <property type="molecule type" value="Genomic_DNA"/>
</dbReference>
<evidence type="ECO:0000313" key="1">
    <source>
        <dbReference type="EMBL" id="QJC55004.1"/>
    </source>
</evidence>
<gene>
    <name evidence="1" type="ORF">HC248_00267</name>
</gene>